<evidence type="ECO:0000259" key="8">
    <source>
        <dbReference type="PROSITE" id="PS51778"/>
    </source>
</evidence>
<evidence type="ECO:0000256" key="2">
    <source>
        <dbReference type="ARBA" id="ARBA00006582"/>
    </source>
</evidence>
<feature type="region of interest" description="Disordered" evidence="7">
    <location>
        <begin position="329"/>
        <end position="492"/>
    </location>
</feature>
<feature type="compositionally biased region" description="Polar residues" evidence="7">
    <location>
        <begin position="36"/>
        <end position="52"/>
    </location>
</feature>
<dbReference type="GO" id="GO:0005886">
    <property type="term" value="C:plasma membrane"/>
    <property type="evidence" value="ECO:0007669"/>
    <property type="project" value="TreeGrafter"/>
</dbReference>
<feature type="compositionally biased region" description="Low complexity" evidence="7">
    <location>
        <begin position="254"/>
        <end position="266"/>
    </location>
</feature>
<dbReference type="Pfam" id="PF16016">
    <property type="entry name" value="VASt"/>
    <property type="match status" value="1"/>
</dbReference>
<dbReference type="GO" id="GO:0120015">
    <property type="term" value="F:sterol transfer activity"/>
    <property type="evidence" value="ECO:0007669"/>
    <property type="project" value="TreeGrafter"/>
</dbReference>
<keyword evidence="3" id="KW-0812">Transmembrane</keyword>
<gene>
    <name evidence="9" type="ORF">ACRE_019860</name>
</gene>
<evidence type="ECO:0000256" key="3">
    <source>
        <dbReference type="ARBA" id="ARBA00022692"/>
    </source>
</evidence>
<keyword evidence="4" id="KW-1133">Transmembrane helix</keyword>
<feature type="compositionally biased region" description="Polar residues" evidence="7">
    <location>
        <begin position="403"/>
        <end position="415"/>
    </location>
</feature>
<evidence type="ECO:0000256" key="1">
    <source>
        <dbReference type="ARBA" id="ARBA00004167"/>
    </source>
</evidence>
<dbReference type="GO" id="GO:0005739">
    <property type="term" value="C:mitochondrion"/>
    <property type="evidence" value="ECO:0007669"/>
    <property type="project" value="TreeGrafter"/>
</dbReference>
<dbReference type="InterPro" id="IPR051482">
    <property type="entry name" value="Cholesterol_transport"/>
</dbReference>
<comment type="similarity">
    <text evidence="2">Belongs to the YSP2 family.</text>
</comment>
<feature type="coiled-coil region" evidence="6">
    <location>
        <begin position="1093"/>
        <end position="1120"/>
    </location>
</feature>
<feature type="region of interest" description="Disordered" evidence="7">
    <location>
        <begin position="651"/>
        <end position="759"/>
    </location>
</feature>
<evidence type="ECO:0000313" key="10">
    <source>
        <dbReference type="Proteomes" id="UP000029964"/>
    </source>
</evidence>
<dbReference type="InterPro" id="IPR011993">
    <property type="entry name" value="PH-like_dom_sf"/>
</dbReference>
<feature type="compositionally biased region" description="Basic and acidic residues" evidence="7">
    <location>
        <begin position="469"/>
        <end position="482"/>
    </location>
</feature>
<feature type="compositionally biased region" description="Low complexity" evidence="7">
    <location>
        <begin position="145"/>
        <end position="155"/>
    </location>
</feature>
<organism evidence="9 10">
    <name type="scientific">Hapsidospora chrysogenum (strain ATCC 11550 / CBS 779.69 / DSM 880 / IAM 14645 / JCM 23072 / IMI 49137)</name>
    <name type="common">Acremonium chrysogenum</name>
    <dbReference type="NCBI Taxonomy" id="857340"/>
    <lineage>
        <taxon>Eukaryota</taxon>
        <taxon>Fungi</taxon>
        <taxon>Dikarya</taxon>
        <taxon>Ascomycota</taxon>
        <taxon>Pezizomycotina</taxon>
        <taxon>Sordariomycetes</taxon>
        <taxon>Hypocreomycetidae</taxon>
        <taxon>Hypocreales</taxon>
        <taxon>Bionectriaceae</taxon>
        <taxon>Hapsidospora</taxon>
    </lineage>
</organism>
<evidence type="ECO:0000313" key="9">
    <source>
        <dbReference type="EMBL" id="KFH47093.1"/>
    </source>
</evidence>
<dbReference type="GO" id="GO:0032366">
    <property type="term" value="P:intracellular sterol transport"/>
    <property type="evidence" value="ECO:0007669"/>
    <property type="project" value="TreeGrafter"/>
</dbReference>
<evidence type="ECO:0000256" key="4">
    <source>
        <dbReference type="ARBA" id="ARBA00022989"/>
    </source>
</evidence>
<sequence length="1140" mass="121241">MEGGRGEGLGKLLPKSISEKRRLRKQKRTGIPGTLRQKTSSLASSDGTSVSNMADDDQDDDGRSFNDDMSASFGSFESGPEPESAKPKSSASSKSGSRNVSRSPSRVPRPAAVSQHPSLVGYLTTSSPAVQAAHIEPQAQPPSPSQSSTQLPTLTGRPNPRSRPRPASAAAATSTSTPAGLSTINPPTPAKVAPSPSRHRTAKDAEKRAIPPLRSPLATDTAGPDIVNTPPTPTQDPLSESGTPEKGAATWSVPSSATAADDPSASRVVNTHRRSTSASASIGPSKLSSILTNPLTPPIEGNEGSANNSGFFSSMISAAQSAANNLSTNIQNTGIGLGGNKGRATPSKSADPSRTRSASQPEETSVVPAAQPKSDDTMDQKDSAVRTLGAGDLSLSQLGLEEQPSSVASHTSARSTDADTRARSESAPADTQISTGVFMPEEASSRPRSLNEGANGDVTPPQPPPQVEFDDKAGMSRTDSLRRTHRKRGSSVTTVATGVNFGSPLAGVTSPVSQAARNFSTPKLTGFAIASKKRNREFHAIFKSVPDDDYLIEDYSCALQREILAHGRLYVSEGHLCFSSNIMGWTTTLVMSFDEIVSVEKRSTALIFKNGLIISTLHAKHVFASFTSRDATYDLIVNIWKLGHPTLTSTLNGVQVDTGGDKTEKLDTEPLPLETESQAESDSEEESEEEGEDFYDEEDVEEGSDDEAAEPAIDGGPDKAVARKTSGMTTANGVAAATSKDTASGPGTTDFPGPATHAPTDCGDAATHYDKVVGDDVIAAPLGKVYSLMFGAESAAFMTKFLTGDQKCTELQMDDKKGLSLDNKSRTYNYIKPLYGAIGPKSTKCIVTEMVDNLDYEKAANLTMSTQTPDVPNGNVFVVKTKYCLSWAENNSTRIQVNCTIEWSGKSWIKGPIEKGANEGQADYCKAILAALRAAISSRTRSGTGPNGTSKGKKKGKKGKIGRASDAAEKAAPKNAAETNWGMLEPMRQLVEPVTDIVKPLLTGNVMYGLLVGLLVSTWFGFGFSPSRGVSPYGPHANIYAPDRLAAYEEIWRREDSELWDWLDERIGLDRLNADCGNARRKHVAPRTVQQKLREEQMDLKEVEAAVRVTEEKLRVLQEVIARSSQVTEGTVSHDPDSSL</sequence>
<dbReference type="CDD" id="cd13220">
    <property type="entry name" value="PH-GRAM_GRAMDC"/>
    <property type="match status" value="1"/>
</dbReference>
<dbReference type="PANTHER" id="PTHR23319">
    <property type="entry name" value="GRAM DOMAIN CONTAINING 1B, ISOFORM E"/>
    <property type="match status" value="1"/>
</dbReference>
<feature type="compositionally biased region" description="Basic residues" evidence="7">
    <location>
        <begin position="951"/>
        <end position="961"/>
    </location>
</feature>
<feature type="compositionally biased region" description="Basic and acidic residues" evidence="7">
    <location>
        <begin position="659"/>
        <end position="668"/>
    </location>
</feature>
<accession>A0A086TCL1</accession>
<dbReference type="SMART" id="SM00568">
    <property type="entry name" value="GRAM"/>
    <property type="match status" value="1"/>
</dbReference>
<feature type="compositionally biased region" description="Polar residues" evidence="7">
    <location>
        <begin position="276"/>
        <end position="294"/>
    </location>
</feature>
<dbReference type="Pfam" id="PF02893">
    <property type="entry name" value="GRAM"/>
    <property type="match status" value="1"/>
</dbReference>
<reference evidence="10" key="1">
    <citation type="journal article" date="2014" name="Genome Announc.">
        <title>Genome sequence and annotation of Acremonium chrysogenum, producer of the beta-lactam antibiotic cephalosporin C.</title>
        <authorList>
            <person name="Terfehr D."/>
            <person name="Dahlmann T.A."/>
            <person name="Specht T."/>
            <person name="Zadra I."/>
            <person name="Kuernsteiner H."/>
            <person name="Kueck U."/>
        </authorList>
    </citation>
    <scope>NUCLEOTIDE SEQUENCE [LARGE SCALE GENOMIC DNA]</scope>
    <source>
        <strain evidence="10">ATCC 11550 / CBS 779.69 / DSM 880 / IAM 14645 / JCM 23072 / IMI 49137</strain>
    </source>
</reference>
<feature type="region of interest" description="Disordered" evidence="7">
    <location>
        <begin position="939"/>
        <end position="977"/>
    </location>
</feature>
<evidence type="ECO:0000256" key="5">
    <source>
        <dbReference type="ARBA" id="ARBA00023136"/>
    </source>
</evidence>
<dbReference type="PANTHER" id="PTHR23319:SF4">
    <property type="entry name" value="GRAM DOMAIN CONTAINING 1B, ISOFORM E"/>
    <property type="match status" value="1"/>
</dbReference>
<dbReference type="EMBL" id="JPKY01000012">
    <property type="protein sequence ID" value="KFH47093.1"/>
    <property type="molecule type" value="Genomic_DNA"/>
</dbReference>
<dbReference type="PROSITE" id="PS51778">
    <property type="entry name" value="VAST"/>
    <property type="match status" value="1"/>
</dbReference>
<keyword evidence="10" id="KW-1185">Reference proteome</keyword>
<proteinExistence type="inferred from homology"/>
<comment type="caution">
    <text evidence="9">The sequence shown here is derived from an EMBL/GenBank/DDBJ whole genome shotgun (WGS) entry which is preliminary data.</text>
</comment>
<feature type="domain" description="VASt" evidence="8">
    <location>
        <begin position="769"/>
        <end position="940"/>
    </location>
</feature>
<protein>
    <submittedName>
        <fullName evidence="9">Putative membrane protein-like protein</fullName>
    </submittedName>
</protein>
<dbReference type="OrthoDB" id="2162691at2759"/>
<dbReference type="STRING" id="857340.A0A086TCL1"/>
<evidence type="ECO:0000256" key="7">
    <source>
        <dbReference type="SAM" id="MobiDB-lite"/>
    </source>
</evidence>
<dbReference type="AlphaFoldDB" id="A0A086TCL1"/>
<keyword evidence="5" id="KW-0472">Membrane</keyword>
<dbReference type="GO" id="GO:0032934">
    <property type="term" value="F:sterol binding"/>
    <property type="evidence" value="ECO:0007669"/>
    <property type="project" value="TreeGrafter"/>
</dbReference>
<feature type="compositionally biased region" description="Polar residues" evidence="7">
    <location>
        <begin position="346"/>
        <end position="363"/>
    </location>
</feature>
<comment type="subcellular location">
    <subcellularLocation>
        <location evidence="1">Membrane</location>
        <topology evidence="1">Single-pass membrane protein</topology>
    </subcellularLocation>
</comment>
<dbReference type="GO" id="GO:0032541">
    <property type="term" value="C:cortical endoplasmic reticulum"/>
    <property type="evidence" value="ECO:0007669"/>
    <property type="project" value="TreeGrafter"/>
</dbReference>
<dbReference type="GO" id="GO:0140268">
    <property type="term" value="C:endoplasmic reticulum-plasma membrane contact site"/>
    <property type="evidence" value="ECO:0007669"/>
    <property type="project" value="TreeGrafter"/>
</dbReference>
<dbReference type="InterPro" id="IPR004182">
    <property type="entry name" value="GRAM"/>
</dbReference>
<dbReference type="Proteomes" id="UP000029964">
    <property type="component" value="Unassembled WGS sequence"/>
</dbReference>
<dbReference type="Gene3D" id="2.30.29.30">
    <property type="entry name" value="Pleckstrin-homology domain (PH domain)/Phosphotyrosine-binding domain (PTB)"/>
    <property type="match status" value="1"/>
</dbReference>
<feature type="compositionally biased region" description="Low complexity" evidence="7">
    <location>
        <begin position="165"/>
        <end position="179"/>
    </location>
</feature>
<feature type="compositionally biased region" description="Basic and acidic residues" evidence="7">
    <location>
        <begin position="373"/>
        <end position="384"/>
    </location>
</feature>
<feature type="compositionally biased region" description="Low complexity" evidence="7">
    <location>
        <begin position="77"/>
        <end position="114"/>
    </location>
</feature>
<dbReference type="InterPro" id="IPR031968">
    <property type="entry name" value="VASt"/>
</dbReference>
<feature type="compositionally biased region" description="Acidic residues" evidence="7">
    <location>
        <begin position="677"/>
        <end position="709"/>
    </location>
</feature>
<dbReference type="HOGENOM" id="CLU_006864_0_0_1"/>
<dbReference type="GO" id="GO:0005789">
    <property type="term" value="C:endoplasmic reticulum membrane"/>
    <property type="evidence" value="ECO:0007669"/>
    <property type="project" value="TreeGrafter"/>
</dbReference>
<name>A0A086TCL1_HAPC1</name>
<evidence type="ECO:0000256" key="6">
    <source>
        <dbReference type="SAM" id="Coils"/>
    </source>
</evidence>
<feature type="compositionally biased region" description="Low complexity" evidence="7">
    <location>
        <begin position="939"/>
        <end position="950"/>
    </location>
</feature>
<feature type="region of interest" description="Disordered" evidence="7">
    <location>
        <begin position="1"/>
        <end position="311"/>
    </location>
</feature>
<keyword evidence="6" id="KW-0175">Coiled coil</keyword>